<name>A0A166FRN0_9AGAM</name>
<evidence type="ECO:0000313" key="6">
    <source>
        <dbReference type="Proteomes" id="UP000076798"/>
    </source>
</evidence>
<dbReference type="InterPro" id="IPR001356">
    <property type="entry name" value="HD"/>
</dbReference>
<dbReference type="GO" id="GO:0003677">
    <property type="term" value="F:DNA binding"/>
    <property type="evidence" value="ECO:0007669"/>
    <property type="project" value="UniProtKB-UniRule"/>
</dbReference>
<proteinExistence type="predicted"/>
<protein>
    <recommendedName>
        <fullName evidence="4">Homeobox domain-containing protein</fullName>
    </recommendedName>
</protein>
<dbReference type="SUPFAM" id="SSF46689">
    <property type="entry name" value="Homeodomain-like"/>
    <property type="match status" value="1"/>
</dbReference>
<sequence length="101" mass="11246">MQTPLPSPPTSVSSQASTVSSTESTPSPFDGTGRSIHIPEATKEDEKLTYTRRATWPRRRATKAQLDVLESYYKINPKPSKAERVALGDVIGKQPESIRFW</sequence>
<feature type="region of interest" description="Disordered" evidence="3">
    <location>
        <begin position="1"/>
        <end position="49"/>
    </location>
</feature>
<dbReference type="InterPro" id="IPR009057">
    <property type="entry name" value="Homeodomain-like_sf"/>
</dbReference>
<feature type="domain" description="Homeobox" evidence="4">
    <location>
        <begin position="52"/>
        <end position="101"/>
    </location>
</feature>
<keyword evidence="1 2" id="KW-0371">Homeobox</keyword>
<evidence type="ECO:0000256" key="3">
    <source>
        <dbReference type="SAM" id="MobiDB-lite"/>
    </source>
</evidence>
<feature type="compositionally biased region" description="Low complexity" evidence="3">
    <location>
        <begin position="10"/>
        <end position="28"/>
    </location>
</feature>
<dbReference type="Pfam" id="PF00046">
    <property type="entry name" value="Homeodomain"/>
    <property type="match status" value="1"/>
</dbReference>
<reference evidence="5 6" key="1">
    <citation type="journal article" date="2016" name="Mol. Biol. Evol.">
        <title>Comparative Genomics of Early-Diverging Mushroom-Forming Fungi Provides Insights into the Origins of Lignocellulose Decay Capabilities.</title>
        <authorList>
            <person name="Nagy L.G."/>
            <person name="Riley R."/>
            <person name="Tritt A."/>
            <person name="Adam C."/>
            <person name="Daum C."/>
            <person name="Floudas D."/>
            <person name="Sun H."/>
            <person name="Yadav J.S."/>
            <person name="Pangilinan J."/>
            <person name="Larsson K.H."/>
            <person name="Matsuura K."/>
            <person name="Barry K."/>
            <person name="Labutti K."/>
            <person name="Kuo R."/>
            <person name="Ohm R.A."/>
            <person name="Bhattacharya S.S."/>
            <person name="Shirouzu T."/>
            <person name="Yoshinaga Y."/>
            <person name="Martin F.M."/>
            <person name="Grigoriev I.V."/>
            <person name="Hibbett D.S."/>
        </authorList>
    </citation>
    <scope>NUCLEOTIDE SEQUENCE [LARGE SCALE GENOMIC DNA]</scope>
    <source>
        <strain evidence="5 6">HHB10207 ss-3</strain>
    </source>
</reference>
<keyword evidence="1 2" id="KW-0238">DNA-binding</keyword>
<comment type="subcellular location">
    <subcellularLocation>
        <location evidence="1 2">Nucleus</location>
    </subcellularLocation>
</comment>
<dbReference type="EMBL" id="KV428026">
    <property type="protein sequence ID" value="KZT40934.1"/>
    <property type="molecule type" value="Genomic_DNA"/>
</dbReference>
<dbReference type="Proteomes" id="UP000076798">
    <property type="component" value="Unassembled WGS sequence"/>
</dbReference>
<accession>A0A166FRN0</accession>
<organism evidence="5 6">
    <name type="scientific">Sistotremastrum suecicum HHB10207 ss-3</name>
    <dbReference type="NCBI Taxonomy" id="1314776"/>
    <lineage>
        <taxon>Eukaryota</taxon>
        <taxon>Fungi</taxon>
        <taxon>Dikarya</taxon>
        <taxon>Basidiomycota</taxon>
        <taxon>Agaricomycotina</taxon>
        <taxon>Agaricomycetes</taxon>
        <taxon>Sistotremastrales</taxon>
        <taxon>Sistotremastraceae</taxon>
        <taxon>Sistotremastrum</taxon>
    </lineage>
</organism>
<gene>
    <name evidence="5" type="ORF">SISSUDRAFT_1043431</name>
</gene>
<dbReference type="GO" id="GO:0005634">
    <property type="term" value="C:nucleus"/>
    <property type="evidence" value="ECO:0007669"/>
    <property type="project" value="UniProtKB-SubCell"/>
</dbReference>
<evidence type="ECO:0000256" key="2">
    <source>
        <dbReference type="RuleBase" id="RU000682"/>
    </source>
</evidence>
<evidence type="ECO:0000256" key="1">
    <source>
        <dbReference type="PROSITE-ProRule" id="PRU00108"/>
    </source>
</evidence>
<feature type="compositionally biased region" description="Basic and acidic residues" evidence="3">
    <location>
        <begin position="40"/>
        <end position="49"/>
    </location>
</feature>
<evidence type="ECO:0000313" key="5">
    <source>
        <dbReference type="EMBL" id="KZT40934.1"/>
    </source>
</evidence>
<dbReference type="Gene3D" id="1.10.10.60">
    <property type="entry name" value="Homeodomain-like"/>
    <property type="match status" value="1"/>
</dbReference>
<dbReference type="PROSITE" id="PS50071">
    <property type="entry name" value="HOMEOBOX_2"/>
    <property type="match status" value="1"/>
</dbReference>
<keyword evidence="1 2" id="KW-0539">Nucleus</keyword>
<keyword evidence="6" id="KW-1185">Reference proteome</keyword>
<dbReference type="AlphaFoldDB" id="A0A166FRN0"/>
<dbReference type="CDD" id="cd00086">
    <property type="entry name" value="homeodomain"/>
    <property type="match status" value="1"/>
</dbReference>
<evidence type="ECO:0000259" key="4">
    <source>
        <dbReference type="PROSITE" id="PS50071"/>
    </source>
</evidence>